<dbReference type="Gene3D" id="2.60.40.10">
    <property type="entry name" value="Immunoglobulins"/>
    <property type="match status" value="1"/>
</dbReference>
<sequence length="772" mass="79211">MVAESDSAHRPALPAAACSAVRPARRAMSRRRPGPITAFLVGALTLASLIFAPIFVLASAQADPATGSVASATTPADTVGVTVAPTTSPQLVPGQDLVLTVTVHNNTSADIPIGRVDVYLAQLALTTRAALDSWLRPDDDANSGDQLVSVPTTEGIPAGASTNLSVTVPAAAVGLTDDNAWGARGIAAILVAGDVIQAEGRGTFVWSQGSAITPVALAAILPITTPESATGLITSKALESYTSSVGLLSRQLDVAIDAPTATIAIDPQIIASIRVLGTAAPASAVAWLDRLAGASNDIFPLGYADADIALQAQAGATTLLAPTSFVSAIDASLFVVPSATPLPEDTTDPTDVPSVTSRARAQATASPTPTPTPTPEPGATVIPSTSDLLAWNYTSTAIGWPVAGQVARADLDVFAASGLTTTILSSGNVEQSDVFTPNTAFALPGGLGLVSDSALSAAIRTAAEATTEDEWRVSVSEAASLLAVVSAENPNSARTLLVTFNRSSQESATRVAQTLAALDSTTWSNAAPLQAALDSAPGTTVTFRDQAIDTNRVTLARSLLQREAAIAEFATILADPLAFTAPARLDLLTLLDTTWASQTEAWADQVRANLAASFDLIHAVTVTTRGPIIVVGSKVDLRITLNNALDQAVTVRTEIVPSNGRLVVGETLETTIQPNSAQAVSVPLSAAVGNGDVVLRVTLFTLNGTPLGQPAPIDVSVRADWEGVGASIFAILVVGFFGFGIWRNIVRRRREKSAEASAVSEETVLPTAVPDA</sequence>
<evidence type="ECO:0000256" key="2">
    <source>
        <dbReference type="SAM" id="Phobius"/>
    </source>
</evidence>
<dbReference type="EMBL" id="FNIB01000001">
    <property type="protein sequence ID" value="SDM51777.1"/>
    <property type="molecule type" value="Genomic_DNA"/>
</dbReference>
<dbReference type="STRING" id="1424659.SAMN05216368_101201"/>
<feature type="region of interest" description="Disordered" evidence="1">
    <location>
        <begin position="340"/>
        <end position="380"/>
    </location>
</feature>
<name>A0A4R8V6G4_9MICO</name>
<keyword evidence="2" id="KW-1133">Transmembrane helix</keyword>
<dbReference type="Proteomes" id="UP000199639">
    <property type="component" value="Unassembled WGS sequence"/>
</dbReference>
<keyword evidence="2" id="KW-0812">Transmembrane</keyword>
<feature type="transmembrane region" description="Helical" evidence="2">
    <location>
        <begin position="36"/>
        <end position="58"/>
    </location>
</feature>
<evidence type="ECO:0000313" key="5">
    <source>
        <dbReference type="Proteomes" id="UP000199639"/>
    </source>
</evidence>
<organism evidence="3 5">
    <name type="scientific">Cryobacterium flavum</name>
    <dbReference type="NCBI Taxonomy" id="1424659"/>
    <lineage>
        <taxon>Bacteria</taxon>
        <taxon>Bacillati</taxon>
        <taxon>Actinomycetota</taxon>
        <taxon>Actinomycetes</taxon>
        <taxon>Micrococcales</taxon>
        <taxon>Microbacteriaceae</taxon>
        <taxon>Cryobacterium</taxon>
    </lineage>
</organism>
<gene>
    <name evidence="4" type="ORF">E3O21_08050</name>
    <name evidence="3" type="ORF">SAMN05216368_101201</name>
</gene>
<dbReference type="GO" id="GO:0005975">
    <property type="term" value="P:carbohydrate metabolic process"/>
    <property type="evidence" value="ECO:0007669"/>
    <property type="project" value="UniProtKB-ARBA"/>
</dbReference>
<dbReference type="EMBL" id="SOFD01000024">
    <property type="protein sequence ID" value="TFB77620.1"/>
    <property type="molecule type" value="Genomic_DNA"/>
</dbReference>
<feature type="compositionally biased region" description="Low complexity" evidence="1">
    <location>
        <begin position="349"/>
        <end position="367"/>
    </location>
</feature>
<protein>
    <submittedName>
        <fullName evidence="3">Uncharacterized protein</fullName>
    </submittedName>
</protein>
<evidence type="ECO:0000256" key="1">
    <source>
        <dbReference type="SAM" id="MobiDB-lite"/>
    </source>
</evidence>
<accession>A0A4R8V6G4</accession>
<evidence type="ECO:0000313" key="4">
    <source>
        <dbReference type="EMBL" id="TFB77620.1"/>
    </source>
</evidence>
<dbReference type="InterPro" id="IPR013783">
    <property type="entry name" value="Ig-like_fold"/>
</dbReference>
<dbReference type="InterPro" id="IPR046112">
    <property type="entry name" value="DUF6049"/>
</dbReference>
<dbReference type="RefSeq" id="WP_092338345.1">
    <property type="nucleotide sequence ID" value="NZ_FNIB01000001.1"/>
</dbReference>
<proteinExistence type="predicted"/>
<reference evidence="4 6" key="2">
    <citation type="submission" date="2019-03" db="EMBL/GenBank/DDBJ databases">
        <title>Genomics of glacier-inhabiting Cryobacterium strains.</title>
        <authorList>
            <person name="Liu Q."/>
            <person name="Xin Y.-H."/>
        </authorList>
    </citation>
    <scope>NUCLEOTIDE SEQUENCE [LARGE SCALE GENOMIC DNA]</scope>
    <source>
        <strain evidence="4 6">Hh8</strain>
    </source>
</reference>
<evidence type="ECO:0000313" key="6">
    <source>
        <dbReference type="Proteomes" id="UP000298252"/>
    </source>
</evidence>
<feature type="transmembrane region" description="Helical" evidence="2">
    <location>
        <begin position="723"/>
        <end position="742"/>
    </location>
</feature>
<dbReference type="Proteomes" id="UP000298252">
    <property type="component" value="Unassembled WGS sequence"/>
</dbReference>
<keyword evidence="2" id="KW-0472">Membrane</keyword>
<dbReference type="Pfam" id="PF19516">
    <property type="entry name" value="DUF6049"/>
    <property type="match status" value="1"/>
</dbReference>
<reference evidence="3 5" key="1">
    <citation type="submission" date="2016-10" db="EMBL/GenBank/DDBJ databases">
        <authorList>
            <person name="Varghese N."/>
            <person name="Submissions S."/>
        </authorList>
    </citation>
    <scope>NUCLEOTIDE SEQUENCE [LARGE SCALE GENOMIC DNA]</scope>
    <source>
        <strain evidence="3 5">CGMCC 1.11215</strain>
    </source>
</reference>
<evidence type="ECO:0000313" key="3">
    <source>
        <dbReference type="EMBL" id="SDM51777.1"/>
    </source>
</evidence>
<keyword evidence="6" id="KW-1185">Reference proteome</keyword>
<dbReference type="AlphaFoldDB" id="A0A4R8V6G4"/>